<dbReference type="Pfam" id="PF00916">
    <property type="entry name" value="Sulfate_transp"/>
    <property type="match status" value="1"/>
</dbReference>
<reference evidence="8" key="1">
    <citation type="submission" date="2021-02" db="EMBL/GenBank/DDBJ databases">
        <authorList>
            <person name="Dougan E. K."/>
            <person name="Rhodes N."/>
            <person name="Thang M."/>
            <person name="Chan C."/>
        </authorList>
    </citation>
    <scope>NUCLEOTIDE SEQUENCE</scope>
</reference>
<dbReference type="Proteomes" id="UP000654075">
    <property type="component" value="Unassembled WGS sequence"/>
</dbReference>
<feature type="transmembrane region" description="Helical" evidence="5">
    <location>
        <begin position="172"/>
        <end position="197"/>
    </location>
</feature>
<dbReference type="OrthoDB" id="419963at2759"/>
<feature type="transmembrane region" description="Helical" evidence="5">
    <location>
        <begin position="142"/>
        <end position="165"/>
    </location>
</feature>
<evidence type="ECO:0000256" key="5">
    <source>
        <dbReference type="SAM" id="Phobius"/>
    </source>
</evidence>
<feature type="transmembrane region" description="Helical" evidence="5">
    <location>
        <begin position="44"/>
        <end position="73"/>
    </location>
</feature>
<evidence type="ECO:0000313" key="7">
    <source>
        <dbReference type="EMBL" id="CAE8617648.1"/>
    </source>
</evidence>
<evidence type="ECO:0000256" key="1">
    <source>
        <dbReference type="ARBA" id="ARBA00004141"/>
    </source>
</evidence>
<name>A0A813H6R0_POLGL</name>
<dbReference type="GO" id="GO:0016020">
    <property type="term" value="C:membrane"/>
    <property type="evidence" value="ECO:0007669"/>
    <property type="project" value="UniProtKB-SubCell"/>
</dbReference>
<comment type="subcellular location">
    <subcellularLocation>
        <location evidence="1">Membrane</location>
        <topology evidence="1">Multi-pass membrane protein</topology>
    </subcellularLocation>
</comment>
<keyword evidence="4 5" id="KW-0472">Membrane</keyword>
<feature type="domain" description="SLC26A/SulP transporter" evidence="6">
    <location>
        <begin position="89"/>
        <end position="203"/>
    </location>
</feature>
<evidence type="ECO:0000313" key="8">
    <source>
        <dbReference type="EMBL" id="CAE8633325.1"/>
    </source>
</evidence>
<evidence type="ECO:0000313" key="9">
    <source>
        <dbReference type="Proteomes" id="UP000654075"/>
    </source>
</evidence>
<evidence type="ECO:0000256" key="3">
    <source>
        <dbReference type="ARBA" id="ARBA00022989"/>
    </source>
</evidence>
<sequence>EPLLSSGASRAGTAVPSKRAIWFGFLPLWAECVPLDRATGRIDWAALAVNIGAGVIMGVREALGGIVSASLVFSSSGIDEITAMLSWGICMTLYTMFFGVLWYAAFGRLQYGYATQQDLICILQAQMAANAAQALQDTPGKIPATVIAIICTSTVLSGACSVLVGKLGLGKYMLLFPAPVTNGFLGAIGVVVLRAGLQTASGARWLWF</sequence>
<dbReference type="EMBL" id="CAJNNV010030722">
    <property type="protein sequence ID" value="CAE8633325.1"/>
    <property type="molecule type" value="Genomic_DNA"/>
</dbReference>
<keyword evidence="3 5" id="KW-1133">Transmembrane helix</keyword>
<evidence type="ECO:0000259" key="6">
    <source>
        <dbReference type="Pfam" id="PF00916"/>
    </source>
</evidence>
<evidence type="ECO:0000256" key="2">
    <source>
        <dbReference type="ARBA" id="ARBA00022692"/>
    </source>
</evidence>
<accession>A0A813H6R0</accession>
<feature type="transmembrane region" description="Helical" evidence="5">
    <location>
        <begin position="85"/>
        <end position="105"/>
    </location>
</feature>
<comment type="caution">
    <text evidence="8">The sequence shown here is derived from an EMBL/GenBank/DDBJ whole genome shotgun (WGS) entry which is preliminary data.</text>
</comment>
<keyword evidence="2 5" id="KW-0812">Transmembrane</keyword>
<organism evidence="8 9">
    <name type="scientific">Polarella glacialis</name>
    <name type="common">Dinoflagellate</name>
    <dbReference type="NCBI Taxonomy" id="89957"/>
    <lineage>
        <taxon>Eukaryota</taxon>
        <taxon>Sar</taxon>
        <taxon>Alveolata</taxon>
        <taxon>Dinophyceae</taxon>
        <taxon>Suessiales</taxon>
        <taxon>Suessiaceae</taxon>
        <taxon>Polarella</taxon>
    </lineage>
</organism>
<protein>
    <recommendedName>
        <fullName evidence="6">SLC26A/SulP transporter domain-containing protein</fullName>
    </recommendedName>
</protein>
<evidence type="ECO:0000256" key="4">
    <source>
        <dbReference type="ARBA" id="ARBA00023136"/>
    </source>
</evidence>
<dbReference type="AlphaFoldDB" id="A0A813H6R0"/>
<dbReference type="InterPro" id="IPR011547">
    <property type="entry name" value="SLC26A/SulP_dom"/>
</dbReference>
<gene>
    <name evidence="7" type="ORF">PGLA1383_LOCUS35309</name>
    <name evidence="8" type="ORF">PGLA1383_LOCUS49234</name>
</gene>
<keyword evidence="9" id="KW-1185">Reference proteome</keyword>
<feature type="non-terminal residue" evidence="8">
    <location>
        <position position="1"/>
    </location>
</feature>
<dbReference type="InterPro" id="IPR052706">
    <property type="entry name" value="Membrane-Transporter-like"/>
</dbReference>
<dbReference type="EMBL" id="CAJNNV010026240">
    <property type="protein sequence ID" value="CAE8617648.1"/>
    <property type="molecule type" value="Genomic_DNA"/>
</dbReference>
<proteinExistence type="predicted"/>
<dbReference type="PANTHER" id="PTHR43310">
    <property type="entry name" value="SULFATE TRANSPORTER YBAR-RELATED"/>
    <property type="match status" value="1"/>
</dbReference>
<dbReference type="PANTHER" id="PTHR43310:SF2">
    <property type="entry name" value="SLC26A_SULP TRANSPORTER DOMAIN-CONTAINING PROTEIN"/>
    <property type="match status" value="1"/>
</dbReference>